<evidence type="ECO:0000313" key="2">
    <source>
        <dbReference type="Proteomes" id="UP000634780"/>
    </source>
</evidence>
<keyword evidence="2" id="KW-1185">Reference proteome</keyword>
<gene>
    <name evidence="1" type="ORF">JGB26_30500</name>
</gene>
<organism evidence="1 2">
    <name type="scientific">Streptomyces flavofungini</name>
    <dbReference type="NCBI Taxonomy" id="68200"/>
    <lineage>
        <taxon>Bacteria</taxon>
        <taxon>Bacillati</taxon>
        <taxon>Actinomycetota</taxon>
        <taxon>Actinomycetes</taxon>
        <taxon>Kitasatosporales</taxon>
        <taxon>Streptomycetaceae</taxon>
        <taxon>Streptomyces</taxon>
    </lineage>
</organism>
<dbReference type="Proteomes" id="UP000634780">
    <property type="component" value="Unassembled WGS sequence"/>
</dbReference>
<protein>
    <submittedName>
        <fullName evidence="1">Uncharacterized protein</fullName>
    </submittedName>
</protein>
<dbReference type="RefSeq" id="WP_190113740.1">
    <property type="nucleotide sequence ID" value="NZ_BMVR01000001.1"/>
</dbReference>
<name>A0ABS0XDT4_9ACTN</name>
<proteinExistence type="predicted"/>
<accession>A0ABS0XDT4</accession>
<sequence>MPQPTELSCWTCPTNELQLHRPLTEAQKIWLRAKIDETYVEHYWMCAKPGCRNVRTYMTERSFRGTPVKIPPGID</sequence>
<reference evidence="1 2" key="1">
    <citation type="submission" date="2020-12" db="EMBL/GenBank/DDBJ databases">
        <title>Streptomyces typhae sp. nov., a novel endophytic actinomycete isolated from the root of cattail pollen (Typha angustifolia L.).</title>
        <authorList>
            <person name="Peng C."/>
            <person name="Liu C."/>
        </authorList>
    </citation>
    <scope>NUCLEOTIDE SEQUENCE [LARGE SCALE GENOMIC DNA]</scope>
    <source>
        <strain evidence="1 2">JCM 4753</strain>
    </source>
</reference>
<comment type="caution">
    <text evidence="1">The sequence shown here is derived from an EMBL/GenBank/DDBJ whole genome shotgun (WGS) entry which is preliminary data.</text>
</comment>
<evidence type="ECO:0000313" key="1">
    <source>
        <dbReference type="EMBL" id="MBJ3811373.1"/>
    </source>
</evidence>
<dbReference type="EMBL" id="JAEKOZ010000025">
    <property type="protein sequence ID" value="MBJ3811373.1"/>
    <property type="molecule type" value="Genomic_DNA"/>
</dbReference>